<evidence type="ECO:0000313" key="2">
    <source>
        <dbReference type="Proteomes" id="UP000789366"/>
    </source>
</evidence>
<gene>
    <name evidence="1" type="ORF">SPELUC_LOCUS16940</name>
</gene>
<feature type="non-terminal residue" evidence="1">
    <location>
        <position position="1"/>
    </location>
</feature>
<reference evidence="1" key="1">
    <citation type="submission" date="2021-06" db="EMBL/GenBank/DDBJ databases">
        <authorList>
            <person name="Kallberg Y."/>
            <person name="Tangrot J."/>
            <person name="Rosling A."/>
        </authorList>
    </citation>
    <scope>NUCLEOTIDE SEQUENCE</scope>
    <source>
        <strain evidence="1">28 12/20/2015</strain>
    </source>
</reference>
<proteinExistence type="predicted"/>
<evidence type="ECO:0000313" key="1">
    <source>
        <dbReference type="EMBL" id="CAG8787608.1"/>
    </source>
</evidence>
<keyword evidence="2" id="KW-1185">Reference proteome</keyword>
<dbReference type="EMBL" id="CAJVPW010065938">
    <property type="protein sequence ID" value="CAG8787608.1"/>
    <property type="molecule type" value="Genomic_DNA"/>
</dbReference>
<name>A0ACA9RD69_9GLOM</name>
<feature type="non-terminal residue" evidence="1">
    <location>
        <position position="61"/>
    </location>
</feature>
<organism evidence="1 2">
    <name type="scientific">Cetraspora pellucida</name>
    <dbReference type="NCBI Taxonomy" id="1433469"/>
    <lineage>
        <taxon>Eukaryota</taxon>
        <taxon>Fungi</taxon>
        <taxon>Fungi incertae sedis</taxon>
        <taxon>Mucoromycota</taxon>
        <taxon>Glomeromycotina</taxon>
        <taxon>Glomeromycetes</taxon>
        <taxon>Diversisporales</taxon>
        <taxon>Gigasporaceae</taxon>
        <taxon>Cetraspora</taxon>
    </lineage>
</organism>
<comment type="caution">
    <text evidence="1">The sequence shown here is derived from an EMBL/GenBank/DDBJ whole genome shotgun (WGS) entry which is preliminary data.</text>
</comment>
<protein>
    <submittedName>
        <fullName evidence="1">3481_t:CDS:1</fullName>
    </submittedName>
</protein>
<accession>A0ACA9RD69</accession>
<dbReference type="Proteomes" id="UP000789366">
    <property type="component" value="Unassembled WGS sequence"/>
</dbReference>
<sequence>DIRMQEGPAIEEKYQKLKREKSHELASETNALGNVKKESIIIKISERDRLIELIEVEDLNT</sequence>